<evidence type="ECO:0008006" key="2">
    <source>
        <dbReference type="Google" id="ProtNLM"/>
    </source>
</evidence>
<dbReference type="InterPro" id="IPR011990">
    <property type="entry name" value="TPR-like_helical_dom_sf"/>
</dbReference>
<organism evidence="1">
    <name type="scientific">bioreactor metagenome</name>
    <dbReference type="NCBI Taxonomy" id="1076179"/>
    <lineage>
        <taxon>unclassified sequences</taxon>
        <taxon>metagenomes</taxon>
        <taxon>ecological metagenomes</taxon>
    </lineage>
</organism>
<proteinExistence type="predicted"/>
<accession>A0A645CZ44</accession>
<name>A0A645CZ44_9ZZZZ</name>
<dbReference type="AlphaFoldDB" id="A0A645CZ44"/>
<evidence type="ECO:0000313" key="1">
    <source>
        <dbReference type="EMBL" id="MPM82189.1"/>
    </source>
</evidence>
<protein>
    <recommendedName>
        <fullName evidence="2">SusD/RagB family nutrient-binding outer membrane lipoprotein</fullName>
    </recommendedName>
</protein>
<gene>
    <name evidence="1" type="ORF">SDC9_129250</name>
</gene>
<sequence>MYFEPGPDAEGEILGLPTNAEGDETSAPVNIKTILRANAPDLIFSYQETLFFQAEAYARGLGVTKDLTKANELFKAGVKAAMLYYGVKGADADAYIAASLPNLTTAANPVKEIHLQQWVDLMDRPLEAFTQWRRSGAEGAEVPELSVPANSPANPLFRRFVYSPEESTANPNTPQNVHYYDKMWFDK</sequence>
<reference evidence="1" key="1">
    <citation type="submission" date="2019-08" db="EMBL/GenBank/DDBJ databases">
        <authorList>
            <person name="Kucharzyk K."/>
            <person name="Murdoch R.W."/>
            <person name="Higgins S."/>
            <person name="Loffler F."/>
        </authorList>
    </citation>
    <scope>NUCLEOTIDE SEQUENCE</scope>
</reference>
<comment type="caution">
    <text evidence="1">The sequence shown here is derived from an EMBL/GenBank/DDBJ whole genome shotgun (WGS) entry which is preliminary data.</text>
</comment>
<dbReference type="Gene3D" id="1.25.40.390">
    <property type="match status" value="1"/>
</dbReference>
<dbReference type="SUPFAM" id="SSF48452">
    <property type="entry name" value="TPR-like"/>
    <property type="match status" value="1"/>
</dbReference>
<dbReference type="InterPro" id="IPR041662">
    <property type="entry name" value="SusD-like_2"/>
</dbReference>
<dbReference type="Pfam" id="PF12771">
    <property type="entry name" value="SusD-like_2"/>
    <property type="match status" value="1"/>
</dbReference>
<dbReference type="EMBL" id="VSSQ01031345">
    <property type="protein sequence ID" value="MPM82189.1"/>
    <property type="molecule type" value="Genomic_DNA"/>
</dbReference>